<dbReference type="OrthoDB" id="538817at2759"/>
<dbReference type="InterPro" id="IPR039304">
    <property type="entry name" value="DNAAF3"/>
</dbReference>
<sequence>MNPNNGQNGHASIGLQGMWGFSPAVDIIGESQWEGSGDVINVLLVNACDIRHVLKTISRRRRSSSSPNKPLPAINFYMIDNPVEVTARHLLLLSTIFDWEIPIRQRSILFLEIFGNSLIQGRTSRYIAQQASGLIELVTGGEHQLEDMVGLDHLKFRERDGLENCFKHWGDDSIFDMVSLRDQRLRHYYGERYDSRRNVLDWDYQTRIKLVASIIHIKQYREWRNSGIAYEFGDSTYNEPNKTMSSYAVGTLKKGKEKGTKKEIRGFWLDVVVSPYAAFGVECESVNEYAEGLFQVLNKGTGTEQNRHHTVEVATYNIMSYLWEIETNKKYEMRKKNDIFSGLGEDASDVIVYSNGEEVQPEEPKVDQTDTSVDAASVPQEPPKPPTPAQPPAAPQTLSETEKQERMEKKRIRQAASRARNIVEATHNVKVFPLCGTIDSMYNKSKFANKFDIVHVSQHGVHNISDENFTTLLAPKARIMLESGKHVYALSTKQCTELTTKMLELTDKHPSWKLKNGNKNKIDKLQDLETLVFST</sequence>
<dbReference type="GO" id="GO:0005737">
    <property type="term" value="C:cytoplasm"/>
    <property type="evidence" value="ECO:0007669"/>
    <property type="project" value="UniProtKB-SubCell"/>
</dbReference>
<proteinExistence type="inferred from homology"/>
<evidence type="ECO:0000256" key="1">
    <source>
        <dbReference type="ARBA" id="ARBA00004496"/>
    </source>
</evidence>
<comment type="subcellular location">
    <subcellularLocation>
        <location evidence="1">Cytoplasm</location>
    </subcellularLocation>
</comment>
<dbReference type="InterPro" id="IPR028235">
    <property type="entry name" value="DNAAF3_C"/>
</dbReference>
<dbReference type="GO" id="GO:0044458">
    <property type="term" value="P:motile cilium assembly"/>
    <property type="evidence" value="ECO:0007669"/>
    <property type="project" value="TreeGrafter"/>
</dbReference>
<dbReference type="Pfam" id="PF14740">
    <property type="entry name" value="DUF4471"/>
    <property type="match status" value="1"/>
</dbReference>
<accession>A0A9W7G188</accession>
<keyword evidence="4" id="KW-0970">Cilium biogenesis/degradation</keyword>
<dbReference type="Pfam" id="PF14737">
    <property type="entry name" value="DUF4470"/>
    <property type="match status" value="1"/>
</dbReference>
<protein>
    <submittedName>
        <fullName evidence="8">Uncharacterized protein</fullName>
    </submittedName>
</protein>
<reference evidence="9" key="1">
    <citation type="journal article" date="2023" name="Commun. Biol.">
        <title>Genome analysis of Parmales, the sister group of diatoms, reveals the evolutionary specialization of diatoms from phago-mixotrophs to photoautotrophs.</title>
        <authorList>
            <person name="Ban H."/>
            <person name="Sato S."/>
            <person name="Yoshikawa S."/>
            <person name="Yamada K."/>
            <person name="Nakamura Y."/>
            <person name="Ichinomiya M."/>
            <person name="Sato N."/>
            <person name="Blanc-Mathieu R."/>
            <person name="Endo H."/>
            <person name="Kuwata A."/>
            <person name="Ogata H."/>
        </authorList>
    </citation>
    <scope>NUCLEOTIDE SEQUENCE [LARGE SCALE GENOMIC DNA]</scope>
</reference>
<name>A0A9W7G188_9STRA</name>
<dbReference type="PANTHER" id="PTHR22118:SF14">
    <property type="entry name" value="DYNEIN AXONEMAL ASSEMBLY FACTOR 3"/>
    <property type="match status" value="1"/>
</dbReference>
<feature type="domain" description="Dynein assembly factor 3 C-terminal" evidence="7">
    <location>
        <begin position="151"/>
        <end position="507"/>
    </location>
</feature>
<dbReference type="InterPro" id="IPR027974">
    <property type="entry name" value="DUF4470"/>
</dbReference>
<dbReference type="AlphaFoldDB" id="A0A9W7G188"/>
<keyword evidence="9" id="KW-1185">Reference proteome</keyword>
<evidence type="ECO:0000313" key="8">
    <source>
        <dbReference type="EMBL" id="GMI27767.1"/>
    </source>
</evidence>
<evidence type="ECO:0000256" key="3">
    <source>
        <dbReference type="ARBA" id="ARBA00022490"/>
    </source>
</evidence>
<keyword evidence="3" id="KW-0963">Cytoplasm</keyword>
<organism evidence="8 9">
    <name type="scientific">Triparma columacea</name>
    <dbReference type="NCBI Taxonomy" id="722753"/>
    <lineage>
        <taxon>Eukaryota</taxon>
        <taxon>Sar</taxon>
        <taxon>Stramenopiles</taxon>
        <taxon>Ochrophyta</taxon>
        <taxon>Bolidophyceae</taxon>
        <taxon>Parmales</taxon>
        <taxon>Triparmaceae</taxon>
        <taxon>Triparma</taxon>
    </lineage>
</organism>
<feature type="region of interest" description="Disordered" evidence="5">
    <location>
        <begin position="357"/>
        <end position="415"/>
    </location>
</feature>
<dbReference type="GO" id="GO:0070286">
    <property type="term" value="P:axonemal dynein complex assembly"/>
    <property type="evidence" value="ECO:0007669"/>
    <property type="project" value="InterPro"/>
</dbReference>
<dbReference type="EMBL" id="BRYA01000648">
    <property type="protein sequence ID" value="GMI27767.1"/>
    <property type="molecule type" value="Genomic_DNA"/>
</dbReference>
<comment type="caution">
    <text evidence="8">The sequence shown here is derived from an EMBL/GenBank/DDBJ whole genome shotgun (WGS) entry which is preliminary data.</text>
</comment>
<evidence type="ECO:0000256" key="2">
    <source>
        <dbReference type="ARBA" id="ARBA00010449"/>
    </source>
</evidence>
<evidence type="ECO:0000256" key="5">
    <source>
        <dbReference type="SAM" id="MobiDB-lite"/>
    </source>
</evidence>
<comment type="similarity">
    <text evidence="2">Belongs to the DNAAF3 family.</text>
</comment>
<dbReference type="PANTHER" id="PTHR22118">
    <property type="entry name" value="DYNEIN ASSEMBLY FACTOR 3, AXONEMAL"/>
    <property type="match status" value="1"/>
</dbReference>
<evidence type="ECO:0000259" key="7">
    <source>
        <dbReference type="Pfam" id="PF14740"/>
    </source>
</evidence>
<dbReference type="Proteomes" id="UP001165065">
    <property type="component" value="Unassembled WGS sequence"/>
</dbReference>
<evidence type="ECO:0000259" key="6">
    <source>
        <dbReference type="Pfam" id="PF14737"/>
    </source>
</evidence>
<evidence type="ECO:0000256" key="4">
    <source>
        <dbReference type="ARBA" id="ARBA00022794"/>
    </source>
</evidence>
<evidence type="ECO:0000313" key="9">
    <source>
        <dbReference type="Proteomes" id="UP001165065"/>
    </source>
</evidence>
<feature type="compositionally biased region" description="Pro residues" evidence="5">
    <location>
        <begin position="380"/>
        <end position="394"/>
    </location>
</feature>
<feature type="domain" description="DUF4470" evidence="6">
    <location>
        <begin position="18"/>
        <end position="119"/>
    </location>
</feature>
<gene>
    <name evidence="8" type="ORF">TrCOL_g12375</name>
</gene>